<feature type="compositionally biased region" description="Polar residues" evidence="4">
    <location>
        <begin position="552"/>
        <end position="564"/>
    </location>
</feature>
<sequence>MVMEAPHPAQLVGREFVRQYYTLLNRAPQYLHRFYSNNSTFIHGGLGNKDRDIIPAIGQKEIHQKIQQLKFCDCHTRISQVDSQTTLGDGVVVQVTGEFSNAGNPMRRFTQTFVLAAQAPKTYYVHNDIFRYQDGFPHDEGDDIEGDANISEVTECEADEGRSENEDDDQVIHQTPNVPDQGHPGHITAQQPPVHGNQQQMYYAPPSQQVPMPLVINGTVHEESPLINQQLTQQPQTPQQQYIEPVTQEQFSQEQDSTVEQPQQSQQTQSQQASAVTSTVDDDVNTPSEESQEPQSATETFQQQQQSSIEPENDSLNASVNANSNKPKSYARTVRSNAIGGSSQVPKSSISPPPMSNMRNDDRPMDIWNAGSTNLSSNVMSASQQHRMSNNQTSQQPQQQQQAQSQQQQQQQSQHQQRDQQRDQQQHQQQRPPRIGPSQKDNRGRRDWPDNHQLFVGNVSHQATDSELRTIFEKFGRVADLRIFSKSNDRGKGQQGQNNPMRVPHYGFVTFEDATSVAKVLAAHANKPICYPDEAGQKLNIEEKKNKPRTMGDNNMRSNQNDGNMRSSMGGQPQQQQRGPGGLIVMRGGQHSRGGRGFSRGDGGRGGMRQPSGNMGNPGYQHRR</sequence>
<feature type="compositionally biased region" description="Polar residues" evidence="4">
    <location>
        <begin position="370"/>
        <end position="394"/>
    </location>
</feature>
<dbReference type="GO" id="GO:0005829">
    <property type="term" value="C:cytosol"/>
    <property type="evidence" value="ECO:0007669"/>
    <property type="project" value="TreeGrafter"/>
</dbReference>
<dbReference type="AlphaFoldDB" id="A0AA39F0B9"/>
<dbReference type="Pfam" id="PF00076">
    <property type="entry name" value="RRM_1"/>
    <property type="match status" value="1"/>
</dbReference>
<feature type="compositionally biased region" description="Low complexity" evidence="4">
    <location>
        <begin position="395"/>
        <end position="415"/>
    </location>
</feature>
<dbReference type="GO" id="GO:1990904">
    <property type="term" value="C:ribonucleoprotein complex"/>
    <property type="evidence" value="ECO:0007669"/>
    <property type="project" value="TreeGrafter"/>
</dbReference>
<accession>A0AA39F0B9</accession>
<dbReference type="SUPFAM" id="SSF54928">
    <property type="entry name" value="RNA-binding domain, RBD"/>
    <property type="match status" value="1"/>
</dbReference>
<protein>
    <recommendedName>
        <fullName evidence="9">Ras GTPase-activating protein-binding protein 2</fullName>
    </recommendedName>
</protein>
<evidence type="ECO:0000313" key="7">
    <source>
        <dbReference type="EMBL" id="KAK0157783.1"/>
    </source>
</evidence>
<evidence type="ECO:0000256" key="3">
    <source>
        <dbReference type="PROSITE-ProRule" id="PRU00176"/>
    </source>
</evidence>
<feature type="compositionally biased region" description="Polar residues" evidence="4">
    <location>
        <begin position="314"/>
        <end position="327"/>
    </location>
</feature>
<dbReference type="Proteomes" id="UP001168990">
    <property type="component" value="Unassembled WGS sequence"/>
</dbReference>
<evidence type="ECO:0000259" key="5">
    <source>
        <dbReference type="PROSITE" id="PS50102"/>
    </source>
</evidence>
<keyword evidence="2 3" id="KW-0694">RNA-binding</keyword>
<gene>
    <name evidence="7" type="ORF">PV328_011478</name>
</gene>
<organism evidence="7 8">
    <name type="scientific">Microctonus aethiopoides</name>
    <dbReference type="NCBI Taxonomy" id="144406"/>
    <lineage>
        <taxon>Eukaryota</taxon>
        <taxon>Metazoa</taxon>
        <taxon>Ecdysozoa</taxon>
        <taxon>Arthropoda</taxon>
        <taxon>Hexapoda</taxon>
        <taxon>Insecta</taxon>
        <taxon>Pterygota</taxon>
        <taxon>Neoptera</taxon>
        <taxon>Endopterygota</taxon>
        <taxon>Hymenoptera</taxon>
        <taxon>Apocrita</taxon>
        <taxon>Ichneumonoidea</taxon>
        <taxon>Braconidae</taxon>
        <taxon>Euphorinae</taxon>
        <taxon>Microctonus</taxon>
    </lineage>
</organism>
<dbReference type="GO" id="GO:0010494">
    <property type="term" value="C:cytoplasmic stress granule"/>
    <property type="evidence" value="ECO:0007669"/>
    <property type="project" value="UniProtKB-SubCell"/>
</dbReference>
<evidence type="ECO:0000259" key="6">
    <source>
        <dbReference type="PROSITE" id="PS50177"/>
    </source>
</evidence>
<dbReference type="GO" id="GO:0003729">
    <property type="term" value="F:mRNA binding"/>
    <property type="evidence" value="ECO:0007669"/>
    <property type="project" value="TreeGrafter"/>
</dbReference>
<feature type="compositionally biased region" description="Basic and acidic residues" evidence="4">
    <location>
        <begin position="440"/>
        <end position="450"/>
    </location>
</feature>
<reference evidence="7" key="1">
    <citation type="journal article" date="2023" name="bioRxiv">
        <title>Scaffold-level genome assemblies of two parasitoid biocontrol wasps reveal the parthenogenesis mechanism and an associated novel virus.</title>
        <authorList>
            <person name="Inwood S."/>
            <person name="Skelly J."/>
            <person name="Guhlin J."/>
            <person name="Harrop T."/>
            <person name="Goldson S."/>
            <person name="Dearden P."/>
        </authorList>
    </citation>
    <scope>NUCLEOTIDE SEQUENCE</scope>
    <source>
        <strain evidence="7">Irish</strain>
        <tissue evidence="7">Whole body</tissue>
    </source>
</reference>
<feature type="compositionally biased region" description="Low complexity" evidence="4">
    <location>
        <begin position="255"/>
        <end position="279"/>
    </location>
</feature>
<evidence type="ECO:0000313" key="8">
    <source>
        <dbReference type="Proteomes" id="UP001168990"/>
    </source>
</evidence>
<dbReference type="Gene3D" id="3.30.70.330">
    <property type="match status" value="1"/>
</dbReference>
<dbReference type="SUPFAM" id="SSF54427">
    <property type="entry name" value="NTF2-like"/>
    <property type="match status" value="1"/>
</dbReference>
<dbReference type="Pfam" id="PF02136">
    <property type="entry name" value="NTF2"/>
    <property type="match status" value="1"/>
</dbReference>
<feature type="region of interest" description="Disordered" evidence="4">
    <location>
        <begin position="543"/>
        <end position="624"/>
    </location>
</feature>
<dbReference type="InterPro" id="IPR032710">
    <property type="entry name" value="NTF2-like_dom_sf"/>
</dbReference>
<feature type="compositionally biased region" description="Polar residues" evidence="4">
    <location>
        <begin position="334"/>
        <end position="350"/>
    </location>
</feature>
<dbReference type="InterPro" id="IPR002075">
    <property type="entry name" value="NTF2_dom"/>
</dbReference>
<evidence type="ECO:0000256" key="1">
    <source>
        <dbReference type="ARBA" id="ARBA00004210"/>
    </source>
</evidence>
<dbReference type="PANTHER" id="PTHR10693">
    <property type="entry name" value="RAS GTPASE-ACTIVATING PROTEIN-BINDING PROTEIN"/>
    <property type="match status" value="1"/>
</dbReference>
<comment type="caution">
    <text evidence="7">The sequence shown here is derived from an EMBL/GenBank/DDBJ whole genome shotgun (WGS) entry which is preliminary data.</text>
</comment>
<dbReference type="InterPro" id="IPR039539">
    <property type="entry name" value="Ras_GTPase_bind_prot"/>
</dbReference>
<feature type="compositionally biased region" description="Polar residues" evidence="4">
    <location>
        <begin position="188"/>
        <end position="200"/>
    </location>
</feature>
<feature type="region of interest" description="Disordered" evidence="4">
    <location>
        <begin position="155"/>
        <end position="200"/>
    </location>
</feature>
<dbReference type="InterPro" id="IPR018222">
    <property type="entry name" value="Nuclear_transport_factor_2_euk"/>
</dbReference>
<dbReference type="Gene3D" id="3.10.450.50">
    <property type="match status" value="1"/>
</dbReference>
<evidence type="ECO:0000256" key="2">
    <source>
        <dbReference type="ARBA" id="ARBA00022884"/>
    </source>
</evidence>
<dbReference type="FunFam" id="3.10.450.50:FF:000015">
    <property type="entry name" value="Ras GTPase-activating protein-binding protein 2"/>
    <property type="match status" value="1"/>
</dbReference>
<feature type="compositionally biased region" description="Gly residues" evidence="4">
    <location>
        <begin position="591"/>
        <end position="607"/>
    </location>
</feature>
<comment type="subcellular location">
    <subcellularLocation>
        <location evidence="1">Cytoplasm</location>
        <location evidence="1">Stress granule</location>
    </subcellularLocation>
</comment>
<dbReference type="PROSITE" id="PS50177">
    <property type="entry name" value="NTF2_DOMAIN"/>
    <property type="match status" value="1"/>
</dbReference>
<evidence type="ECO:0000256" key="4">
    <source>
        <dbReference type="SAM" id="MobiDB-lite"/>
    </source>
</evidence>
<dbReference type="PROSITE" id="PS50102">
    <property type="entry name" value="RRM"/>
    <property type="match status" value="1"/>
</dbReference>
<keyword evidence="8" id="KW-1185">Reference proteome</keyword>
<feature type="domain" description="NTF2" evidence="6">
    <location>
        <begin position="12"/>
        <end position="132"/>
    </location>
</feature>
<proteinExistence type="predicted"/>
<feature type="domain" description="RRM" evidence="5">
    <location>
        <begin position="452"/>
        <end position="546"/>
    </location>
</feature>
<dbReference type="EMBL" id="JAQQBS010001425">
    <property type="protein sequence ID" value="KAK0157783.1"/>
    <property type="molecule type" value="Genomic_DNA"/>
</dbReference>
<dbReference type="PANTHER" id="PTHR10693:SF20">
    <property type="entry name" value="AT27578P"/>
    <property type="match status" value="1"/>
</dbReference>
<evidence type="ECO:0008006" key="9">
    <source>
        <dbReference type="Google" id="ProtNLM"/>
    </source>
</evidence>
<dbReference type="InterPro" id="IPR035979">
    <property type="entry name" value="RBD_domain_sf"/>
</dbReference>
<feature type="region of interest" description="Disordered" evidence="4">
    <location>
        <begin position="248"/>
        <end position="452"/>
    </location>
</feature>
<feature type="compositionally biased region" description="Low complexity" evidence="4">
    <location>
        <begin position="565"/>
        <end position="578"/>
    </location>
</feature>
<name>A0AA39F0B9_9HYME</name>
<feature type="compositionally biased region" description="Polar residues" evidence="4">
    <location>
        <begin position="285"/>
        <end position="301"/>
    </location>
</feature>
<dbReference type="InterPro" id="IPR000504">
    <property type="entry name" value="RRM_dom"/>
</dbReference>
<feature type="compositionally biased region" description="Basic and acidic residues" evidence="4">
    <location>
        <begin position="416"/>
        <end position="425"/>
    </location>
</feature>
<reference evidence="7" key="2">
    <citation type="submission" date="2023-03" db="EMBL/GenBank/DDBJ databases">
        <authorList>
            <person name="Inwood S.N."/>
            <person name="Skelly J.G."/>
            <person name="Guhlin J."/>
            <person name="Harrop T.W.R."/>
            <person name="Goldson S.G."/>
            <person name="Dearden P.K."/>
        </authorList>
    </citation>
    <scope>NUCLEOTIDE SEQUENCE</scope>
    <source>
        <strain evidence="7">Irish</strain>
        <tissue evidence="7">Whole body</tissue>
    </source>
</reference>
<dbReference type="InterPro" id="IPR012677">
    <property type="entry name" value="Nucleotide-bd_a/b_plait_sf"/>
</dbReference>
<dbReference type="SMART" id="SM00360">
    <property type="entry name" value="RRM"/>
    <property type="match status" value="1"/>
</dbReference>
<dbReference type="CDD" id="cd00780">
    <property type="entry name" value="NTF2"/>
    <property type="match status" value="1"/>
</dbReference>